<feature type="domain" description="Peptidase A1" evidence="2">
    <location>
        <begin position="1"/>
        <end position="148"/>
    </location>
</feature>
<evidence type="ECO:0000256" key="1">
    <source>
        <dbReference type="ARBA" id="ARBA00007447"/>
    </source>
</evidence>
<comment type="caution">
    <text evidence="3">The sequence shown here is derived from an EMBL/GenBank/DDBJ whole genome shotgun (WGS) entry which is preliminary data.</text>
</comment>
<gene>
    <name evidence="3" type="ORF">FCM35_KLT09762</name>
</gene>
<dbReference type="PROSITE" id="PS51767">
    <property type="entry name" value="PEPTIDASE_A1"/>
    <property type="match status" value="1"/>
</dbReference>
<accession>A0A833VYF4</accession>
<keyword evidence="4" id="KW-1185">Reference proteome</keyword>
<dbReference type="PANTHER" id="PTHR47965">
    <property type="entry name" value="ASPARTYL PROTEASE-RELATED"/>
    <property type="match status" value="1"/>
</dbReference>
<dbReference type="AlphaFoldDB" id="A0A833VYF4"/>
<organism evidence="3 4">
    <name type="scientific">Carex littledalei</name>
    <dbReference type="NCBI Taxonomy" id="544730"/>
    <lineage>
        <taxon>Eukaryota</taxon>
        <taxon>Viridiplantae</taxon>
        <taxon>Streptophyta</taxon>
        <taxon>Embryophyta</taxon>
        <taxon>Tracheophyta</taxon>
        <taxon>Spermatophyta</taxon>
        <taxon>Magnoliopsida</taxon>
        <taxon>Liliopsida</taxon>
        <taxon>Poales</taxon>
        <taxon>Cyperaceae</taxon>
        <taxon>Cyperoideae</taxon>
        <taxon>Cariceae</taxon>
        <taxon>Carex</taxon>
        <taxon>Carex subgen. Euthyceras</taxon>
    </lineage>
</organism>
<evidence type="ECO:0000259" key="2">
    <source>
        <dbReference type="PROSITE" id="PS51767"/>
    </source>
</evidence>
<dbReference type="EMBL" id="SWLB01000002">
    <property type="protein sequence ID" value="KAF3340918.1"/>
    <property type="molecule type" value="Genomic_DNA"/>
</dbReference>
<comment type="similarity">
    <text evidence="1">Belongs to the peptidase A1 family.</text>
</comment>
<dbReference type="GO" id="GO:0004190">
    <property type="term" value="F:aspartic-type endopeptidase activity"/>
    <property type="evidence" value="ECO:0007669"/>
    <property type="project" value="InterPro"/>
</dbReference>
<dbReference type="InterPro" id="IPR021109">
    <property type="entry name" value="Peptidase_aspartic_dom_sf"/>
</dbReference>
<sequence length="167" mass="18402">MITLTGLAVNRTQKLSIKPGTTALISTTDPYSKLRSDIYHAFIDAFNKESAGYARVASVKPFEVCLNKSTVPFSRVGYYVPQIDLILDGGKEWSIFGSNSMVQVGEEALCLGFVDGGMNMEHGMVIGGFQIENNFLLFDMDKSRLGISSSLLFMRVTCNAFNFTRSN</sequence>
<reference evidence="3" key="1">
    <citation type="submission" date="2020-01" db="EMBL/GenBank/DDBJ databases">
        <title>Genome sequence of Kobresia littledalei, the first chromosome-level genome in the family Cyperaceae.</title>
        <authorList>
            <person name="Qu G."/>
        </authorList>
    </citation>
    <scope>NUCLEOTIDE SEQUENCE</scope>
    <source>
        <strain evidence="3">C.B.Clarke</strain>
        <tissue evidence="3">Leaf</tissue>
    </source>
</reference>
<protein>
    <submittedName>
        <fullName evidence="3">Basic 7S globulin 2</fullName>
    </submittedName>
</protein>
<dbReference type="PANTHER" id="PTHR47965:SF63">
    <property type="entry name" value="OS01G0937200 PROTEIN"/>
    <property type="match status" value="1"/>
</dbReference>
<dbReference type="InterPro" id="IPR001461">
    <property type="entry name" value="Aspartic_peptidase_A1"/>
</dbReference>
<dbReference type="InterPro" id="IPR033121">
    <property type="entry name" value="PEPTIDASE_A1"/>
</dbReference>
<dbReference type="OrthoDB" id="1258937at2759"/>
<proteinExistence type="inferred from homology"/>
<dbReference type="Pfam" id="PF14541">
    <property type="entry name" value="TAXi_C"/>
    <property type="match status" value="1"/>
</dbReference>
<dbReference type="SUPFAM" id="SSF50630">
    <property type="entry name" value="Acid proteases"/>
    <property type="match status" value="1"/>
</dbReference>
<dbReference type="InterPro" id="IPR032799">
    <property type="entry name" value="TAXi_C"/>
</dbReference>
<evidence type="ECO:0000313" key="4">
    <source>
        <dbReference type="Proteomes" id="UP000623129"/>
    </source>
</evidence>
<dbReference type="Gene3D" id="2.40.70.10">
    <property type="entry name" value="Acid Proteases"/>
    <property type="match status" value="1"/>
</dbReference>
<name>A0A833VYF4_9POAL</name>
<evidence type="ECO:0000313" key="3">
    <source>
        <dbReference type="EMBL" id="KAF3340918.1"/>
    </source>
</evidence>
<dbReference type="GO" id="GO:0006508">
    <property type="term" value="P:proteolysis"/>
    <property type="evidence" value="ECO:0007669"/>
    <property type="project" value="InterPro"/>
</dbReference>
<dbReference type="Proteomes" id="UP000623129">
    <property type="component" value="Unassembled WGS sequence"/>
</dbReference>